<feature type="domain" description="FAD-dependent oxidoreductase 2 FAD-binding" evidence="4">
    <location>
        <begin position="10"/>
        <end position="412"/>
    </location>
</feature>
<evidence type="ECO:0000256" key="3">
    <source>
        <dbReference type="ARBA" id="ARBA00023002"/>
    </source>
</evidence>
<proteinExistence type="predicted"/>
<evidence type="ECO:0000256" key="1">
    <source>
        <dbReference type="ARBA" id="ARBA00022630"/>
    </source>
</evidence>
<keyword evidence="1" id="KW-0285">Flavoprotein</keyword>
<dbReference type="InterPro" id="IPR003953">
    <property type="entry name" value="FAD-dep_OxRdtase_2_FAD-bd"/>
</dbReference>
<dbReference type="AlphaFoldDB" id="A0A8J6N0H2"/>
<protein>
    <submittedName>
        <fullName evidence="5">Glycerol-3-phosphate dehydrogenase subunit GlpB</fullName>
        <ecNumber evidence="5">1.1.5.3</ecNumber>
    </submittedName>
</protein>
<dbReference type="InterPro" id="IPR009158">
    <property type="entry name" value="G3P_DH_GlpB_su"/>
</dbReference>
<keyword evidence="3 5" id="KW-0560">Oxidoreductase</keyword>
<dbReference type="Proteomes" id="UP000650524">
    <property type="component" value="Unassembled WGS sequence"/>
</dbReference>
<evidence type="ECO:0000313" key="6">
    <source>
        <dbReference type="Proteomes" id="UP000650524"/>
    </source>
</evidence>
<dbReference type="GO" id="GO:0009331">
    <property type="term" value="C:glycerol-3-phosphate dehydrogenase (FAD) complex"/>
    <property type="evidence" value="ECO:0007669"/>
    <property type="project" value="InterPro"/>
</dbReference>
<organism evidence="5 6">
    <name type="scientific">Candidatus Desulfacyla euxinica</name>
    <dbReference type="NCBI Taxonomy" id="2841693"/>
    <lineage>
        <taxon>Bacteria</taxon>
        <taxon>Deltaproteobacteria</taxon>
        <taxon>Candidatus Desulfacyla</taxon>
    </lineage>
</organism>
<dbReference type="NCBIfam" id="TIGR03378">
    <property type="entry name" value="glycerol3P_GlpB"/>
    <property type="match status" value="1"/>
</dbReference>
<accession>A0A8J6N0H2</accession>
<name>A0A8J6N0H2_9DELT</name>
<dbReference type="EMBL" id="JACNJD010000184">
    <property type="protein sequence ID" value="MBC8177059.1"/>
    <property type="molecule type" value="Genomic_DNA"/>
</dbReference>
<comment type="caution">
    <text evidence="5">The sequence shown here is derived from an EMBL/GenBank/DDBJ whole genome shotgun (WGS) entry which is preliminary data.</text>
</comment>
<dbReference type="Pfam" id="PF00890">
    <property type="entry name" value="FAD_binding_2"/>
    <property type="match status" value="1"/>
</dbReference>
<dbReference type="EC" id="1.1.5.3" evidence="5"/>
<evidence type="ECO:0000259" key="4">
    <source>
        <dbReference type="Pfam" id="PF00890"/>
    </source>
</evidence>
<gene>
    <name evidence="5" type="primary">glpB</name>
    <name evidence="5" type="ORF">H8E19_06595</name>
</gene>
<dbReference type="GO" id="GO:0004368">
    <property type="term" value="F:glycerol-3-phosphate dehydrogenase (quinone) activity"/>
    <property type="evidence" value="ECO:0007669"/>
    <property type="project" value="UniProtKB-EC"/>
</dbReference>
<evidence type="ECO:0000313" key="5">
    <source>
        <dbReference type="EMBL" id="MBC8177059.1"/>
    </source>
</evidence>
<reference evidence="5 6" key="1">
    <citation type="submission" date="2020-08" db="EMBL/GenBank/DDBJ databases">
        <title>Bridging the membrane lipid divide: bacteria of the FCB group superphylum have the potential to synthesize archaeal ether lipids.</title>
        <authorList>
            <person name="Villanueva L."/>
            <person name="Von Meijenfeldt F.A.B."/>
            <person name="Westbye A.B."/>
            <person name="Yadav S."/>
            <person name="Hopmans E.C."/>
            <person name="Dutilh B.E."/>
            <person name="Sinninghe Damste J.S."/>
        </authorList>
    </citation>
    <scope>NUCLEOTIDE SEQUENCE [LARGE SCALE GENOMIC DNA]</scope>
    <source>
        <strain evidence="5">NIOZ-UU27</strain>
    </source>
</reference>
<dbReference type="NCBIfam" id="NF003725">
    <property type="entry name" value="PRK05329.2-4"/>
    <property type="match status" value="1"/>
</dbReference>
<sequence length="428" mass="47174">MSNSDPLKCDLLVIGRGMAGMASALFAVNRGLSTVQVGMTGEIVFASGLLDLMGVHPIEEKKVWQDPWAAIDSVVGDLPGHPYAHLTQDDIRASFDEVLSFLEKEGLTYCREENYNSRMINPLGKTKTTYCVPGSMWGGVKALQKKSPCLIAGFRGLGDFSARQIVETLQHQWSDLRAAQIPFPDTDHVNELFTGDILAQSLELSINRKKLIESLRKHREDAEVIGLPAVLGMHHVGEIISEMEEEIGVPVFEIPTPPVSVPGLRLNDAFVRGLSAKGVKHFPQSQVVKVHREKAEEFVAIIGHKPAQHTILTKGIILASGRFWGRGLYADRHRIRETIFDLPVYQPENRDKWHADDLLDPGGHPVNQAGVETDHLFRPLDSSGKPLFRTLFAAGSILAHQDWMRMKCGSGVAITSAYGAVKASLQLE</sequence>
<dbReference type="SUPFAM" id="SSF51905">
    <property type="entry name" value="FAD/NAD(P)-binding domain"/>
    <property type="match status" value="1"/>
</dbReference>
<evidence type="ECO:0000256" key="2">
    <source>
        <dbReference type="ARBA" id="ARBA00022643"/>
    </source>
</evidence>
<dbReference type="PIRSF" id="PIRSF000141">
    <property type="entry name" value="Anaerobic_G3P_dh"/>
    <property type="match status" value="1"/>
</dbReference>
<dbReference type="InterPro" id="IPR036188">
    <property type="entry name" value="FAD/NAD-bd_sf"/>
</dbReference>
<keyword evidence="2" id="KW-0288">FMN</keyword>